<evidence type="ECO:0000313" key="2">
    <source>
        <dbReference type="Proteomes" id="UP001589870"/>
    </source>
</evidence>
<gene>
    <name evidence="1" type="ORF">ACFHYQ_21725</name>
</gene>
<dbReference type="RefSeq" id="WP_394302958.1">
    <property type="nucleotide sequence ID" value="NZ_JBHMQT010000044.1"/>
</dbReference>
<dbReference type="EMBL" id="JBHMQT010000044">
    <property type="protein sequence ID" value="MFC0864917.1"/>
    <property type="molecule type" value="Genomic_DNA"/>
</dbReference>
<dbReference type="PANTHER" id="PTHR10704">
    <property type="entry name" value="CARBOHYDRATE SULFOTRANSFERASE"/>
    <property type="match status" value="1"/>
</dbReference>
<keyword evidence="2" id="KW-1185">Reference proteome</keyword>
<sequence length="330" mass="36554">MKRLSFLVVGTPRSGTTLTQRICCELPRVAMPPETHFLHLLAPDLLVRRRFPLTPEDVAAELDRFAALPTSAGLRLEPARVLDLIGPRCDRLIDLFSAVVTALRPRLTDDAALYGEKLYGEKTPEHLLWWRAMTAADPELKVVGVVRDPRAVAASHRAVPWGIGDVAELAAEWAFDQRRMLAARHWLGPERCLVLRYEDIVADPVAARLRLARFLGVPFRDANRTAAAAPPIVRPIVQGWEWWKARALEPVTTERREAWHGALSADEAVRVADVAGPEMAAFGYLPAPPACGSRHVPGARRLAARLARMRDLESLPAVSAPRPSYRAGDR</sequence>
<protein>
    <submittedName>
        <fullName evidence="1">Sulfotransferase</fullName>
        <ecNumber evidence="1">2.8.2.-</ecNumber>
    </submittedName>
</protein>
<dbReference type="Proteomes" id="UP001589870">
    <property type="component" value="Unassembled WGS sequence"/>
</dbReference>
<organism evidence="1 2">
    <name type="scientific">Sphaerimonospora cavernae</name>
    <dbReference type="NCBI Taxonomy" id="1740611"/>
    <lineage>
        <taxon>Bacteria</taxon>
        <taxon>Bacillati</taxon>
        <taxon>Actinomycetota</taxon>
        <taxon>Actinomycetes</taxon>
        <taxon>Streptosporangiales</taxon>
        <taxon>Streptosporangiaceae</taxon>
        <taxon>Sphaerimonospora</taxon>
    </lineage>
</organism>
<evidence type="ECO:0000313" key="1">
    <source>
        <dbReference type="EMBL" id="MFC0864917.1"/>
    </source>
</evidence>
<name>A0ABV6U9R6_9ACTN</name>
<comment type="caution">
    <text evidence="1">The sequence shown here is derived from an EMBL/GenBank/DDBJ whole genome shotgun (WGS) entry which is preliminary data.</text>
</comment>
<dbReference type="PANTHER" id="PTHR10704:SF44">
    <property type="entry name" value="LD35051P-RELATED"/>
    <property type="match status" value="1"/>
</dbReference>
<dbReference type="InterPro" id="IPR051135">
    <property type="entry name" value="Gal/GlcNAc/GalNAc_ST"/>
</dbReference>
<reference evidence="1 2" key="1">
    <citation type="submission" date="2024-09" db="EMBL/GenBank/DDBJ databases">
        <authorList>
            <person name="Sun Q."/>
            <person name="Mori K."/>
        </authorList>
    </citation>
    <scope>NUCLEOTIDE SEQUENCE [LARGE SCALE GENOMIC DNA]</scope>
    <source>
        <strain evidence="1 2">TBRC 1851</strain>
    </source>
</reference>
<dbReference type="Gene3D" id="3.40.50.300">
    <property type="entry name" value="P-loop containing nucleotide triphosphate hydrolases"/>
    <property type="match status" value="1"/>
</dbReference>
<dbReference type="SUPFAM" id="SSF52540">
    <property type="entry name" value="P-loop containing nucleoside triphosphate hydrolases"/>
    <property type="match status" value="1"/>
</dbReference>
<dbReference type="Pfam" id="PF13469">
    <property type="entry name" value="Sulfotransfer_3"/>
    <property type="match status" value="1"/>
</dbReference>
<dbReference type="EC" id="2.8.2.-" evidence="1"/>
<dbReference type="GO" id="GO:0016740">
    <property type="term" value="F:transferase activity"/>
    <property type="evidence" value="ECO:0007669"/>
    <property type="project" value="UniProtKB-KW"/>
</dbReference>
<proteinExistence type="predicted"/>
<dbReference type="InterPro" id="IPR027417">
    <property type="entry name" value="P-loop_NTPase"/>
</dbReference>
<keyword evidence="1" id="KW-0808">Transferase</keyword>
<accession>A0ABV6U9R6</accession>